<gene>
    <name evidence="1" type="ORF">IV66_GL001660</name>
</gene>
<dbReference type="AlphaFoldDB" id="A0A0R2LLS2"/>
<dbReference type="Proteomes" id="UP000051886">
    <property type="component" value="Unassembled WGS sequence"/>
</dbReference>
<evidence type="ECO:0008006" key="3">
    <source>
        <dbReference type="Google" id="ProtNLM"/>
    </source>
</evidence>
<dbReference type="GO" id="GO:0047355">
    <property type="term" value="F:CDP-glycerol glycerophosphotransferase activity"/>
    <property type="evidence" value="ECO:0007669"/>
    <property type="project" value="InterPro"/>
</dbReference>
<dbReference type="OrthoDB" id="9811865at2"/>
<sequence length="547" mass="64249">MTKIKINSIKNVDNLIKLTIDKVQLLNDPVLYVKARKDETYSLKITPQEITGDGVAFVIDATTLSPMNLYYDLLLEYVGADGVVEAQALSAKSSFQRLSTNIFNLKHQSVEHTKHSYVVTEYFAAGGVLAFQVREKDCYDTNTAKFKEFVACLCMPFVYWYYRDTKLIYEKFSNYARDNSFYYFSYVQKHVPNNHLFYVIRKDSPDLKNVLPYKKHIVYFMSLKHLILIMASKYFIASETKMHAYAWRHNQSVFKFLINRKPFVFLQHGVLGLKQVPHAFFADDKMNHADLFITSSKVEKKIVTDFLGYKTKNVVVTGLARWDNPRREKKQKKIFVMPTWRVQLEFLDDEQFLKSDFYQAYSKLLHSDKIKKILSESGYTLHFMMHPKFVRFEKYFQSDDDLIKVMHQSEISIDRELKSSELLITDYSSITWDALYYGIPVLLFQFDQEEYEKLQGSYLDFNQDLTGLIVKNSSSLLDQIGKFFNGAEVVNVSSYQQKYFDYIDQHNSQRINKAVQRWEKGYPFESMFKKIVSKVAKKVFGKSHSYE</sequence>
<reference evidence="1 2" key="1">
    <citation type="journal article" date="2015" name="Genome Announc.">
        <title>Expanding the biotechnology potential of lactobacilli through comparative genomics of 213 strains and associated genera.</title>
        <authorList>
            <person name="Sun Z."/>
            <person name="Harris H.M."/>
            <person name="McCann A."/>
            <person name="Guo C."/>
            <person name="Argimon S."/>
            <person name="Zhang W."/>
            <person name="Yang X."/>
            <person name="Jeffery I.B."/>
            <person name="Cooney J.C."/>
            <person name="Kagawa T.F."/>
            <person name="Liu W."/>
            <person name="Song Y."/>
            <person name="Salvetti E."/>
            <person name="Wrobel A."/>
            <person name="Rasinkangas P."/>
            <person name="Parkhill J."/>
            <person name="Rea M.C."/>
            <person name="O'Sullivan O."/>
            <person name="Ritari J."/>
            <person name="Douillard F.P."/>
            <person name="Paul Ross R."/>
            <person name="Yang R."/>
            <person name="Briner A.E."/>
            <person name="Felis G.E."/>
            <person name="de Vos W.M."/>
            <person name="Barrangou R."/>
            <person name="Klaenhammer T.R."/>
            <person name="Caufield P.W."/>
            <person name="Cui Y."/>
            <person name="Zhang H."/>
            <person name="O'Toole P.W."/>
        </authorList>
    </citation>
    <scope>NUCLEOTIDE SEQUENCE [LARGE SCALE GENOMIC DNA]</scope>
    <source>
        <strain evidence="1 2">NBRC 103219</strain>
    </source>
</reference>
<keyword evidence="2" id="KW-1185">Reference proteome</keyword>
<evidence type="ECO:0000313" key="1">
    <source>
        <dbReference type="EMBL" id="KRN99172.1"/>
    </source>
</evidence>
<proteinExistence type="predicted"/>
<dbReference type="STRING" id="449659.IV66_GL001660"/>
<protein>
    <recommendedName>
        <fullName evidence="3">Teichoic acid biosynthesis protein</fullName>
    </recommendedName>
</protein>
<comment type="caution">
    <text evidence="1">The sequence shown here is derived from an EMBL/GenBank/DDBJ whole genome shotgun (WGS) entry which is preliminary data.</text>
</comment>
<dbReference type="GO" id="GO:0016020">
    <property type="term" value="C:membrane"/>
    <property type="evidence" value="ECO:0007669"/>
    <property type="project" value="InterPro"/>
</dbReference>
<dbReference type="PANTHER" id="PTHR37316:SF3">
    <property type="entry name" value="TEICHOIC ACID GLYCEROL-PHOSPHATE TRANSFERASE"/>
    <property type="match status" value="1"/>
</dbReference>
<dbReference type="RefSeq" id="WP_017867148.1">
    <property type="nucleotide sequence ID" value="NZ_BJYB01000013.1"/>
</dbReference>
<evidence type="ECO:0000313" key="2">
    <source>
        <dbReference type="Proteomes" id="UP000051886"/>
    </source>
</evidence>
<organism evidence="1 2">
    <name type="scientific">Ligilactobacillus pobuzihii</name>
    <dbReference type="NCBI Taxonomy" id="449659"/>
    <lineage>
        <taxon>Bacteria</taxon>
        <taxon>Bacillati</taxon>
        <taxon>Bacillota</taxon>
        <taxon>Bacilli</taxon>
        <taxon>Lactobacillales</taxon>
        <taxon>Lactobacillaceae</taxon>
        <taxon>Ligilactobacillus</taxon>
    </lineage>
</organism>
<dbReference type="InterPro" id="IPR051612">
    <property type="entry name" value="Teichoic_Acid_Biosynth"/>
</dbReference>
<dbReference type="EMBL" id="JQCN01000034">
    <property type="protein sequence ID" value="KRN99172.1"/>
    <property type="molecule type" value="Genomic_DNA"/>
</dbReference>
<dbReference type="SUPFAM" id="SSF53756">
    <property type="entry name" value="UDP-Glycosyltransferase/glycogen phosphorylase"/>
    <property type="match status" value="1"/>
</dbReference>
<name>A0A0R2LLS2_9LACO</name>
<dbReference type="PANTHER" id="PTHR37316">
    <property type="entry name" value="TEICHOIC ACID GLYCEROL-PHOSPHATE PRIMASE"/>
    <property type="match status" value="1"/>
</dbReference>
<dbReference type="Gene3D" id="3.40.50.12580">
    <property type="match status" value="1"/>
</dbReference>
<dbReference type="InterPro" id="IPR043148">
    <property type="entry name" value="TagF_C"/>
</dbReference>
<dbReference type="Pfam" id="PF04464">
    <property type="entry name" value="Glyphos_transf"/>
    <property type="match status" value="1"/>
</dbReference>
<accession>A0A0R2LLS2</accession>
<dbReference type="InterPro" id="IPR007554">
    <property type="entry name" value="Glycerophosphate_synth"/>
</dbReference>
<dbReference type="PATRIC" id="fig|449659.4.peg.1693"/>